<evidence type="ECO:0000313" key="4">
    <source>
        <dbReference type="Proteomes" id="UP000239326"/>
    </source>
</evidence>
<organism evidence="3 4">
    <name type="scientific">Simplicispira suum</name>
    <dbReference type="NCBI Taxonomy" id="2109915"/>
    <lineage>
        <taxon>Bacteria</taxon>
        <taxon>Pseudomonadati</taxon>
        <taxon>Pseudomonadota</taxon>
        <taxon>Betaproteobacteria</taxon>
        <taxon>Burkholderiales</taxon>
        <taxon>Comamonadaceae</taxon>
        <taxon>Simplicispira</taxon>
    </lineage>
</organism>
<evidence type="ECO:0000256" key="1">
    <source>
        <dbReference type="SAM" id="Phobius"/>
    </source>
</evidence>
<keyword evidence="4" id="KW-1185">Reference proteome</keyword>
<evidence type="ECO:0000259" key="2">
    <source>
        <dbReference type="Pfam" id="PF04892"/>
    </source>
</evidence>
<dbReference type="Proteomes" id="UP000239326">
    <property type="component" value="Chromosome"/>
</dbReference>
<name>A0A2S0MX27_9BURK</name>
<dbReference type="KEGG" id="simp:C6571_03380"/>
<dbReference type="Pfam" id="PF04892">
    <property type="entry name" value="VanZ"/>
    <property type="match status" value="1"/>
</dbReference>
<dbReference type="RefSeq" id="WP_106445440.1">
    <property type="nucleotide sequence ID" value="NZ_CP027669.1"/>
</dbReference>
<sequence>MTRALVIARVLFGIALLVTLVCLLAPADAVLAAKVWAASWLPMAAALDAADATAWSDKLVHASLFALLGGLAARSWLQPGQRWRVAVALLLLGALTEALQSVIPGRSASLGDWLADAAGLALGWMLWQPAPAPLRPLRLQS</sequence>
<accession>A0A2S0MX27</accession>
<gene>
    <name evidence="3" type="ORF">C6571_03380</name>
</gene>
<protein>
    <recommendedName>
        <fullName evidence="2">VanZ-like domain-containing protein</fullName>
    </recommendedName>
</protein>
<feature type="domain" description="VanZ-like" evidence="2">
    <location>
        <begin position="38"/>
        <end position="127"/>
    </location>
</feature>
<proteinExistence type="predicted"/>
<keyword evidence="1" id="KW-0812">Transmembrane</keyword>
<dbReference type="EMBL" id="CP027669">
    <property type="protein sequence ID" value="AVO40449.1"/>
    <property type="molecule type" value="Genomic_DNA"/>
</dbReference>
<evidence type="ECO:0000313" key="3">
    <source>
        <dbReference type="EMBL" id="AVO40449.1"/>
    </source>
</evidence>
<dbReference type="NCBIfam" id="NF037970">
    <property type="entry name" value="vanZ_1"/>
    <property type="match status" value="1"/>
</dbReference>
<keyword evidence="1" id="KW-0472">Membrane</keyword>
<reference evidence="3 4" key="1">
    <citation type="submission" date="2018-03" db="EMBL/GenBank/DDBJ databases">
        <title>Genome sequencing of Simplicispira sp.</title>
        <authorList>
            <person name="Kim S.-J."/>
            <person name="Heo J."/>
            <person name="Kwon S.-W."/>
        </authorList>
    </citation>
    <scope>NUCLEOTIDE SEQUENCE [LARGE SCALE GENOMIC DNA]</scope>
    <source>
        <strain evidence="3 4">SC1-8</strain>
    </source>
</reference>
<dbReference type="AlphaFoldDB" id="A0A2S0MX27"/>
<feature type="transmembrane region" description="Helical" evidence="1">
    <location>
        <begin position="59"/>
        <end position="77"/>
    </location>
</feature>
<keyword evidence="1" id="KW-1133">Transmembrane helix</keyword>
<dbReference type="InterPro" id="IPR006976">
    <property type="entry name" value="VanZ-like"/>
</dbReference>